<gene>
    <name evidence="3" type="ORF">BEWA_054380</name>
</gene>
<name>L1LD71_THEEQ</name>
<keyword evidence="2" id="KW-0732">Signal</keyword>
<keyword evidence="4" id="KW-1185">Reference proteome</keyword>
<dbReference type="Proteomes" id="UP000031512">
    <property type="component" value="Unassembled WGS sequence"/>
</dbReference>
<evidence type="ECO:0000256" key="2">
    <source>
        <dbReference type="SAM" id="SignalP"/>
    </source>
</evidence>
<evidence type="ECO:0008006" key="5">
    <source>
        <dbReference type="Google" id="ProtNLM"/>
    </source>
</evidence>
<dbReference type="KEGG" id="beq:BEWA_054380"/>
<keyword evidence="1" id="KW-0175">Coiled coil</keyword>
<dbReference type="VEuPathDB" id="PiroplasmaDB:BEWA_054380"/>
<dbReference type="GeneID" id="15802989"/>
<dbReference type="EMBL" id="ACOU01000003">
    <property type="protein sequence ID" value="EKX73382.1"/>
    <property type="molecule type" value="Genomic_DNA"/>
</dbReference>
<feature type="coiled-coil region" evidence="1">
    <location>
        <begin position="351"/>
        <end position="378"/>
    </location>
</feature>
<feature type="chain" id="PRO_5003952351" description="Signal peptide containing protein" evidence="2">
    <location>
        <begin position="20"/>
        <end position="401"/>
    </location>
</feature>
<proteinExistence type="predicted"/>
<evidence type="ECO:0000313" key="3">
    <source>
        <dbReference type="EMBL" id="EKX73382.1"/>
    </source>
</evidence>
<reference evidence="3 4" key="1">
    <citation type="journal article" date="2012" name="BMC Genomics">
        <title>Comparative genomic analysis and phylogenetic position of Theileria equi.</title>
        <authorList>
            <person name="Kappmeyer L.S."/>
            <person name="Thiagarajan M."/>
            <person name="Herndon D.R."/>
            <person name="Ramsay J.D."/>
            <person name="Caler E."/>
            <person name="Djikeng A."/>
            <person name="Gillespie J.J."/>
            <person name="Lau A.O."/>
            <person name="Roalson E.H."/>
            <person name="Silva J.C."/>
            <person name="Silva M.G."/>
            <person name="Suarez C.E."/>
            <person name="Ueti M.W."/>
            <person name="Nene V.M."/>
            <person name="Mealey R.H."/>
            <person name="Knowles D.P."/>
            <person name="Brayton K.A."/>
        </authorList>
    </citation>
    <scope>NUCLEOTIDE SEQUENCE [LARGE SCALE GENOMIC DNA]</scope>
    <source>
        <strain evidence="3 4">WA</strain>
    </source>
</reference>
<evidence type="ECO:0000256" key="1">
    <source>
        <dbReference type="SAM" id="Coils"/>
    </source>
</evidence>
<comment type="caution">
    <text evidence="3">The sequence shown here is derived from an EMBL/GenBank/DDBJ whole genome shotgun (WGS) entry which is preliminary data.</text>
</comment>
<organism evidence="3 4">
    <name type="scientific">Theileria equi strain WA</name>
    <dbReference type="NCBI Taxonomy" id="1537102"/>
    <lineage>
        <taxon>Eukaryota</taxon>
        <taxon>Sar</taxon>
        <taxon>Alveolata</taxon>
        <taxon>Apicomplexa</taxon>
        <taxon>Aconoidasida</taxon>
        <taxon>Piroplasmida</taxon>
        <taxon>Theileriidae</taxon>
        <taxon>Theileria</taxon>
    </lineage>
</organism>
<feature type="signal peptide" evidence="2">
    <location>
        <begin position="1"/>
        <end position="19"/>
    </location>
</feature>
<accession>L1LD71</accession>
<dbReference type="RefSeq" id="XP_004832834.1">
    <property type="nucleotide sequence ID" value="XM_004832777.1"/>
</dbReference>
<evidence type="ECO:0000313" key="4">
    <source>
        <dbReference type="Proteomes" id="UP000031512"/>
    </source>
</evidence>
<feature type="coiled-coil region" evidence="1">
    <location>
        <begin position="87"/>
        <end position="145"/>
    </location>
</feature>
<protein>
    <recommendedName>
        <fullName evidence="5">Signal peptide containing protein</fullName>
    </recommendedName>
</protein>
<dbReference type="AlphaFoldDB" id="L1LD71"/>
<sequence length="401" mass="45764">MCKLAQEILLATTFTVAFASLPDNDSVNKLSDLKLELSINIKDAKRVNEYRRKITERVDNYLTTSQKSASSSTRSFEWELLEIEKIKNDVETQIASAKVKLNKILDESVVASAEIDEVLDGKDTEKVLEEEIKALVEENRKTLQALDYEHGILDYKVVKLGIIDNIITNNGIYTPFKNKDLYPQSEADSATLTLDQNTTENQIYALLFNPEPKVFTREELRHLSDSMERLLVNRLLEFKKIGDELMNKVNRVKEFKPDISFSLGNIYKLFKALVINREDEKLASELLQLSEHYREIMSLVSPAKKDIEENMKTVRECVHALESESDDANLPTEKCLHSFKGGILAIEATRYKKLADHIKEVENTIGDIERRLKGFLEDNGMGNTNFNGMLCVAVILYLITF</sequence>